<sequence>MVAMWRMWMAHALAGVRRDWTQVATARHCSRKITTVGRCWTWTIPRTRSPSLLLTSSAKTNQKPATGLSRVRRVPGY</sequence>
<gene>
    <name evidence="3" type="ORF">MAR_025051</name>
</gene>
<name>A0ABY7DX41_MYAAR</name>
<evidence type="ECO:0000256" key="1">
    <source>
        <dbReference type="SAM" id="MobiDB-lite"/>
    </source>
</evidence>
<dbReference type="Proteomes" id="UP001164746">
    <property type="component" value="Chromosome 3"/>
</dbReference>
<evidence type="ECO:0000256" key="2">
    <source>
        <dbReference type="SAM" id="SignalP"/>
    </source>
</evidence>
<accession>A0ABY7DX41</accession>
<proteinExistence type="predicted"/>
<feature type="chain" id="PRO_5045858539" description="Secreted protein" evidence="2">
    <location>
        <begin position="19"/>
        <end position="77"/>
    </location>
</feature>
<evidence type="ECO:0008006" key="5">
    <source>
        <dbReference type="Google" id="ProtNLM"/>
    </source>
</evidence>
<organism evidence="3 4">
    <name type="scientific">Mya arenaria</name>
    <name type="common">Soft-shell clam</name>
    <dbReference type="NCBI Taxonomy" id="6604"/>
    <lineage>
        <taxon>Eukaryota</taxon>
        <taxon>Metazoa</taxon>
        <taxon>Spiralia</taxon>
        <taxon>Lophotrochozoa</taxon>
        <taxon>Mollusca</taxon>
        <taxon>Bivalvia</taxon>
        <taxon>Autobranchia</taxon>
        <taxon>Heteroconchia</taxon>
        <taxon>Euheterodonta</taxon>
        <taxon>Imparidentia</taxon>
        <taxon>Neoheterodontei</taxon>
        <taxon>Myida</taxon>
        <taxon>Myoidea</taxon>
        <taxon>Myidae</taxon>
        <taxon>Mya</taxon>
    </lineage>
</organism>
<feature type="region of interest" description="Disordered" evidence="1">
    <location>
        <begin position="54"/>
        <end position="77"/>
    </location>
</feature>
<reference evidence="3" key="1">
    <citation type="submission" date="2022-11" db="EMBL/GenBank/DDBJ databases">
        <title>Centuries of genome instability and evolution in soft-shell clam transmissible cancer (bioRxiv).</title>
        <authorList>
            <person name="Hart S.F.M."/>
            <person name="Yonemitsu M.A."/>
            <person name="Giersch R.M."/>
            <person name="Beal B.F."/>
            <person name="Arriagada G."/>
            <person name="Davis B.W."/>
            <person name="Ostrander E.A."/>
            <person name="Goff S.P."/>
            <person name="Metzger M.J."/>
        </authorList>
    </citation>
    <scope>NUCLEOTIDE SEQUENCE</scope>
    <source>
        <strain evidence="3">MELC-2E11</strain>
        <tissue evidence="3">Siphon/mantle</tissue>
    </source>
</reference>
<dbReference type="EMBL" id="CP111014">
    <property type="protein sequence ID" value="WAR00679.1"/>
    <property type="molecule type" value="Genomic_DNA"/>
</dbReference>
<feature type="signal peptide" evidence="2">
    <location>
        <begin position="1"/>
        <end position="18"/>
    </location>
</feature>
<evidence type="ECO:0000313" key="3">
    <source>
        <dbReference type="EMBL" id="WAR00679.1"/>
    </source>
</evidence>
<keyword evidence="4" id="KW-1185">Reference proteome</keyword>
<protein>
    <recommendedName>
        <fullName evidence="5">Secreted protein</fullName>
    </recommendedName>
</protein>
<keyword evidence="2" id="KW-0732">Signal</keyword>
<evidence type="ECO:0000313" key="4">
    <source>
        <dbReference type="Proteomes" id="UP001164746"/>
    </source>
</evidence>